<dbReference type="InterPro" id="IPR009206">
    <property type="entry name" value="Nucleotidase_putative"/>
</dbReference>
<feature type="active site" description="Proton donor" evidence="4">
    <location>
        <position position="11"/>
    </location>
</feature>
<dbReference type="PANTHER" id="PTHR35134:SF2">
    <property type="entry name" value="NUCLEOTIDASE YQFW-RELATED"/>
    <property type="match status" value="1"/>
</dbReference>
<dbReference type="PIRSF" id="PIRSF021362">
    <property type="entry name" value="UCP021362_HAD"/>
    <property type="match status" value="1"/>
</dbReference>
<evidence type="ECO:0000313" key="5">
    <source>
        <dbReference type="EMBL" id="CDL91303.1"/>
    </source>
</evidence>
<organism evidence="5 6">
    <name type="scientific">Clostridium tyrobutyricum DIVETGP</name>
    <dbReference type="NCBI Taxonomy" id="1408889"/>
    <lineage>
        <taxon>Bacteria</taxon>
        <taxon>Bacillati</taxon>
        <taxon>Bacillota</taxon>
        <taxon>Clostridia</taxon>
        <taxon>Eubacteriales</taxon>
        <taxon>Clostridiaceae</taxon>
        <taxon>Clostridium</taxon>
    </lineage>
</organism>
<dbReference type="SUPFAM" id="SSF56784">
    <property type="entry name" value="HAD-like"/>
    <property type="match status" value="1"/>
</dbReference>
<dbReference type="InterPro" id="IPR052419">
    <property type="entry name" value="5_3-deoxyribonucleotidase-like"/>
</dbReference>
<keyword evidence="6" id="KW-1185">Reference proteome</keyword>
<comment type="similarity">
    <text evidence="1 3">Belongs to the 5'(3')-deoxyribonucleotidase family.</text>
</comment>
<gene>
    <name evidence="5" type="ORF">CTDIVETGP_1373</name>
</gene>
<dbReference type="RefSeq" id="WP_017894650.1">
    <property type="nucleotide sequence ID" value="NZ_CBXI010000023.1"/>
</dbReference>
<reference evidence="5 6" key="1">
    <citation type="journal article" date="2015" name="Genome Announc.">
        <title>Draft Genome Sequence of Clostridium tyrobutyricum Strain DIVETGP, Isolated from Cow's Milk for Grana Padano Production.</title>
        <authorList>
            <person name="Soggiu A."/>
            <person name="Piras C."/>
            <person name="Gaiarsa S."/>
            <person name="Sassera D."/>
            <person name="Roncada P."/>
            <person name="Bendixen E."/>
            <person name="Brasca M."/>
            <person name="Bonizzi L."/>
        </authorList>
    </citation>
    <scope>NUCLEOTIDE SEQUENCE [LARGE SCALE GENOMIC DNA]</scope>
    <source>
        <strain evidence="5 6">DIVETGP</strain>
    </source>
</reference>
<dbReference type="InterPro" id="IPR023214">
    <property type="entry name" value="HAD_sf"/>
</dbReference>
<dbReference type="GO" id="GO:0009264">
    <property type="term" value="P:deoxyribonucleotide catabolic process"/>
    <property type="evidence" value="ECO:0007669"/>
    <property type="project" value="InterPro"/>
</dbReference>
<dbReference type="InterPro" id="IPR036412">
    <property type="entry name" value="HAD-like_sf"/>
</dbReference>
<dbReference type="EC" id="3.1.3.-" evidence="3"/>
<comment type="caution">
    <text evidence="5">The sequence shown here is derived from an EMBL/GenBank/DDBJ whole genome shotgun (WGS) entry which is preliminary data.</text>
</comment>
<accession>W6N456</accession>
<evidence type="ECO:0000256" key="3">
    <source>
        <dbReference type="PIRNR" id="PIRNR021362"/>
    </source>
</evidence>
<evidence type="ECO:0000256" key="4">
    <source>
        <dbReference type="PIRSR" id="PIRSR610708-1"/>
    </source>
</evidence>
<evidence type="ECO:0000313" key="6">
    <source>
        <dbReference type="Proteomes" id="UP000019482"/>
    </source>
</evidence>
<keyword evidence="2 3" id="KW-0378">Hydrolase</keyword>
<dbReference type="InterPro" id="IPR010708">
    <property type="entry name" value="5'(3')-deoxyribonucleotidase"/>
</dbReference>
<dbReference type="Proteomes" id="UP000019482">
    <property type="component" value="Unassembled WGS sequence"/>
</dbReference>
<protein>
    <recommendedName>
        <fullName evidence="3">Nucleotidase</fullName>
        <ecNumber evidence="3">3.1.3.-</ecNumber>
    </recommendedName>
</protein>
<proteinExistence type="inferred from homology"/>
<feature type="active site" description="Nucleophile" evidence="4">
    <location>
        <position position="9"/>
    </location>
</feature>
<name>W6N456_CLOTY</name>
<dbReference type="EMBL" id="CBXI010000023">
    <property type="protein sequence ID" value="CDL91303.1"/>
    <property type="molecule type" value="Genomic_DNA"/>
</dbReference>
<evidence type="ECO:0000256" key="2">
    <source>
        <dbReference type="ARBA" id="ARBA00022801"/>
    </source>
</evidence>
<dbReference type="Gene3D" id="3.40.50.1000">
    <property type="entry name" value="HAD superfamily/HAD-like"/>
    <property type="match status" value="1"/>
</dbReference>
<dbReference type="AlphaFoldDB" id="W6N456"/>
<dbReference type="PANTHER" id="PTHR35134">
    <property type="entry name" value="NUCLEOTIDASE YQFW-RELATED"/>
    <property type="match status" value="1"/>
</dbReference>
<dbReference type="OrthoDB" id="2471595at2"/>
<dbReference type="GO" id="GO:0008253">
    <property type="term" value="F:5'-nucleotidase activity"/>
    <property type="evidence" value="ECO:0007669"/>
    <property type="project" value="InterPro"/>
</dbReference>
<sequence>MKEFNICIDIDGTITDPYYWIPSANEYFHKNIKPEEVTEYPIDKTMGISEEEYIKFYNENKFEIHDKEEIRKDAGDIICKLYNTSNIYFVTARYKELEILTYNYLNRHNIPYDGVYLLGSPHKVDIAEKLNCDVFIEDSPQNALQLSQSGFKVILLDTNYNRQVSDENITRVFNWNGVYGIIEKMLLQSKAV</sequence>
<dbReference type="Pfam" id="PF06941">
    <property type="entry name" value="NT5C"/>
    <property type="match status" value="1"/>
</dbReference>
<dbReference type="GeneID" id="29420916"/>
<evidence type="ECO:0000256" key="1">
    <source>
        <dbReference type="ARBA" id="ARBA00009589"/>
    </source>
</evidence>